<dbReference type="InterPro" id="IPR023774">
    <property type="entry name" value="Put_metal_dep_hydrolase_YfiT"/>
</dbReference>
<evidence type="ECO:0000256" key="5">
    <source>
        <dbReference type="HAMAP-Rule" id="MF_01256"/>
    </source>
</evidence>
<dbReference type="SUPFAM" id="SSF109854">
    <property type="entry name" value="DinB/YfiT-like putative metalloenzymes"/>
    <property type="match status" value="1"/>
</dbReference>
<feature type="domain" description="DinB-like" evidence="6">
    <location>
        <begin position="29"/>
        <end position="163"/>
    </location>
</feature>
<proteinExistence type="inferred from homology"/>
<keyword evidence="3 5" id="KW-0378">Hydrolase</keyword>
<keyword evidence="1 5" id="KW-0963">Cytoplasm</keyword>
<evidence type="ECO:0000256" key="4">
    <source>
        <dbReference type="ARBA" id="ARBA00022833"/>
    </source>
</evidence>
<feature type="binding site" evidence="5">
    <location>
        <position position="64"/>
    </location>
    <ligand>
        <name>Zn(2+)</name>
        <dbReference type="ChEBI" id="CHEBI:29105"/>
    </ligand>
</feature>
<comment type="similarity">
    <text evidence="5">Belongs to the metal hydrolase YfiT family.</text>
</comment>
<keyword evidence="2 5" id="KW-0479">Metal-binding</keyword>
<comment type="subcellular location">
    <subcellularLocation>
        <location evidence="5">Cytoplasm</location>
    </subcellularLocation>
</comment>
<evidence type="ECO:0000313" key="8">
    <source>
        <dbReference type="Proteomes" id="UP000198778"/>
    </source>
</evidence>
<evidence type="ECO:0000313" key="7">
    <source>
        <dbReference type="EMBL" id="SDO18918.1"/>
    </source>
</evidence>
<protein>
    <recommendedName>
        <fullName evidence="5">Putative metal-dependent hydrolase SAMN04488053_108116</fullName>
        <ecNumber evidence="5">3.-.-.-</ecNumber>
    </recommendedName>
</protein>
<comment type="cofactor">
    <cofactor evidence="5">
        <name>Zn(2+)</name>
        <dbReference type="ChEBI" id="CHEBI:29105"/>
    </cofactor>
    <text evidence="5">Binds 1 zinc ion per subunit.</text>
</comment>
<evidence type="ECO:0000256" key="3">
    <source>
        <dbReference type="ARBA" id="ARBA00022801"/>
    </source>
</evidence>
<dbReference type="EMBL" id="FNIL01000008">
    <property type="protein sequence ID" value="SDO18918.1"/>
    <property type="molecule type" value="Genomic_DNA"/>
</dbReference>
<dbReference type="Pfam" id="PF12867">
    <property type="entry name" value="DinB_2"/>
    <property type="match status" value="1"/>
</dbReference>
<comment type="subunit">
    <text evidence="5">Homodimer.</text>
</comment>
<dbReference type="OrthoDB" id="9796039at2"/>
<accession>A0A1H0HIB3</accession>
<dbReference type="Proteomes" id="UP000198778">
    <property type="component" value="Unassembled WGS sequence"/>
</dbReference>
<feature type="binding site" evidence="5">
    <location>
        <position position="159"/>
    </location>
    <ligand>
        <name>Zn(2+)</name>
        <dbReference type="ChEBI" id="CHEBI:29105"/>
    </ligand>
</feature>
<organism evidence="7 8">
    <name type="scientific">Alkalicoccus daliensis</name>
    <dbReference type="NCBI Taxonomy" id="745820"/>
    <lineage>
        <taxon>Bacteria</taxon>
        <taxon>Bacillati</taxon>
        <taxon>Bacillota</taxon>
        <taxon>Bacilli</taxon>
        <taxon>Bacillales</taxon>
        <taxon>Bacillaceae</taxon>
        <taxon>Alkalicoccus</taxon>
    </lineage>
</organism>
<dbReference type="AlphaFoldDB" id="A0A1H0HIB3"/>
<evidence type="ECO:0000256" key="2">
    <source>
        <dbReference type="ARBA" id="ARBA00022723"/>
    </source>
</evidence>
<evidence type="ECO:0000256" key="1">
    <source>
        <dbReference type="ARBA" id="ARBA00022490"/>
    </source>
</evidence>
<dbReference type="InterPro" id="IPR034660">
    <property type="entry name" value="DinB/YfiT-like"/>
</dbReference>
<sequence length="178" mass="20466">MEKLQYPIGRFTQAGYTDDEINAWIMEIEEIPGQLKEAVGELSDEQLDTPYRPGGWTVRQTVHHIADSHMNSYIRFKLALTEDAPRIKPYEEAKWAELSDSELPVDVSLALLESLHSRWTALLWSLREADLEKTFRHPADGEVSLGIAIGLYSWHGRHHIAQITSLKERENWQKSSDI</sequence>
<dbReference type="GO" id="GO:0005737">
    <property type="term" value="C:cytoplasm"/>
    <property type="evidence" value="ECO:0007669"/>
    <property type="project" value="UniProtKB-SubCell"/>
</dbReference>
<evidence type="ECO:0000259" key="6">
    <source>
        <dbReference type="Pfam" id="PF12867"/>
    </source>
</evidence>
<dbReference type="GO" id="GO:0008270">
    <property type="term" value="F:zinc ion binding"/>
    <property type="evidence" value="ECO:0007669"/>
    <property type="project" value="UniProtKB-UniRule"/>
</dbReference>
<keyword evidence="4 5" id="KW-0862">Zinc</keyword>
<dbReference type="HAMAP" id="MF_01256">
    <property type="entry name" value="YfiT_hydrol"/>
    <property type="match status" value="1"/>
</dbReference>
<dbReference type="EC" id="3.-.-.-" evidence="5"/>
<gene>
    <name evidence="7" type="ORF">SAMN04488053_108116</name>
</gene>
<keyword evidence="8" id="KW-1185">Reference proteome</keyword>
<dbReference type="STRING" id="745820.SAMN04488053_108116"/>
<dbReference type="NCBIfam" id="NF009807">
    <property type="entry name" value="PRK13291.1"/>
    <property type="match status" value="1"/>
</dbReference>
<dbReference type="Gene3D" id="1.20.120.450">
    <property type="entry name" value="dinb family like domain"/>
    <property type="match status" value="1"/>
</dbReference>
<dbReference type="GO" id="GO:0016787">
    <property type="term" value="F:hydrolase activity"/>
    <property type="evidence" value="ECO:0007669"/>
    <property type="project" value="UniProtKB-UniRule"/>
</dbReference>
<comment type="function">
    <text evidence="5">Possible metal-dependent hydrolase.</text>
</comment>
<reference evidence="8" key="1">
    <citation type="submission" date="2016-10" db="EMBL/GenBank/DDBJ databases">
        <authorList>
            <person name="Varghese N."/>
            <person name="Submissions S."/>
        </authorList>
    </citation>
    <scope>NUCLEOTIDE SEQUENCE [LARGE SCALE GENOMIC DNA]</scope>
    <source>
        <strain evidence="8">CGMCC 1.10369</strain>
    </source>
</reference>
<feature type="binding site" evidence="5">
    <location>
        <position position="155"/>
    </location>
    <ligand>
        <name>Zn(2+)</name>
        <dbReference type="ChEBI" id="CHEBI:29105"/>
    </ligand>
</feature>
<name>A0A1H0HIB3_9BACI</name>
<dbReference type="InterPro" id="IPR024775">
    <property type="entry name" value="DinB-like"/>
</dbReference>
<dbReference type="RefSeq" id="WP_090843339.1">
    <property type="nucleotide sequence ID" value="NZ_FNIL01000008.1"/>
</dbReference>